<keyword evidence="4 5" id="KW-0472">Membrane</keyword>
<reference evidence="6 7" key="1">
    <citation type="journal article" date="2019" name="Sci. Rep.">
        <title>Comparative genomics of chytrid fungi reveal insights into the obligate biotrophic and pathogenic lifestyle of Synchytrium endobioticum.</title>
        <authorList>
            <person name="van de Vossenberg B.T.L.H."/>
            <person name="Warris S."/>
            <person name="Nguyen H.D.T."/>
            <person name="van Gent-Pelzer M.P.E."/>
            <person name="Joly D.L."/>
            <person name="van de Geest H.C."/>
            <person name="Bonants P.J.M."/>
            <person name="Smith D.S."/>
            <person name="Levesque C.A."/>
            <person name="van der Lee T.A.J."/>
        </authorList>
    </citation>
    <scope>NUCLEOTIDE SEQUENCE [LARGE SCALE GENOMIC DNA]</scope>
    <source>
        <strain evidence="6 7">LEV6574</strain>
    </source>
</reference>
<dbReference type="OrthoDB" id="5547497at2759"/>
<comment type="similarity">
    <text evidence="5">Belongs to the TPT transporter family. SLC35D subfamily.</text>
</comment>
<evidence type="ECO:0000313" key="6">
    <source>
        <dbReference type="EMBL" id="TPX44033.1"/>
    </source>
</evidence>
<dbReference type="InterPro" id="IPR050186">
    <property type="entry name" value="TPT_transporter"/>
</dbReference>
<evidence type="ECO:0000256" key="1">
    <source>
        <dbReference type="ARBA" id="ARBA00004141"/>
    </source>
</evidence>
<sequence length="271" mass="29726">MPAAADGRRATHSRSDVQFAAPTDHRRWTTLHIILGNLASSVLLVLINKATMNEFPYPTTLTAFHQASTVDRQNLLRRLHAHTLRKRHPPPRTGAAPSHRCAALVDRVLGWGRSDELFAVMQLGWSISAAQNGDYPMHHHSPANAVPATHFTRNTRVSAAHLGGRRAVNRQRARRQCRGIGVRSSGGRGDRTGAAANYFGFSLIKSTGPVTYQVIGHLRTTLTLVSGMFVFRGRGGAGAQYHVDRLQAGGILVSLLGMLWYSVIKTRPKHD</sequence>
<dbReference type="VEuPathDB" id="FungiDB:SeMB42_g02110"/>
<comment type="caution">
    <text evidence="6">The sequence shown here is derived from an EMBL/GenBank/DDBJ whole genome shotgun (WGS) entry which is preliminary data.</text>
</comment>
<comment type="subunit">
    <text evidence="5">Homooligomer.</text>
</comment>
<protein>
    <recommendedName>
        <fullName evidence="5">GDP-mannose transporter</fullName>
        <shortName evidence="5">GMT</shortName>
    </recommendedName>
</protein>
<keyword evidence="5" id="KW-0968">Cytoplasmic vesicle</keyword>
<dbReference type="GO" id="GO:0000139">
    <property type="term" value="C:Golgi membrane"/>
    <property type="evidence" value="ECO:0007669"/>
    <property type="project" value="UniProtKB-SubCell"/>
</dbReference>
<keyword evidence="3 5" id="KW-1133">Transmembrane helix</keyword>
<comment type="subcellular location">
    <subcellularLocation>
        <location evidence="5">Golgi apparatus membrane</location>
        <topology evidence="5">Multi-pass membrane protein</topology>
    </subcellularLocation>
    <subcellularLocation>
        <location evidence="5">Cytoplasmic vesicle membrane</location>
        <topology evidence="5">Multi-pass membrane protein</topology>
    </subcellularLocation>
    <subcellularLocation>
        <location evidence="5">Endoplasmic reticulum membrane</location>
        <topology evidence="5">Multi-pass membrane protein</topology>
    </subcellularLocation>
    <subcellularLocation>
        <location evidence="1">Membrane</location>
        <topology evidence="1">Multi-pass membrane protein</topology>
    </subcellularLocation>
</comment>
<proteinExistence type="inferred from homology"/>
<dbReference type="GO" id="GO:0030659">
    <property type="term" value="C:cytoplasmic vesicle membrane"/>
    <property type="evidence" value="ECO:0007669"/>
    <property type="project" value="UniProtKB-SubCell"/>
</dbReference>
<accession>A0A507CXZ3</accession>
<keyword evidence="5" id="KW-0762">Sugar transport</keyword>
<organism evidence="6 7">
    <name type="scientific">Synchytrium endobioticum</name>
    <dbReference type="NCBI Taxonomy" id="286115"/>
    <lineage>
        <taxon>Eukaryota</taxon>
        <taxon>Fungi</taxon>
        <taxon>Fungi incertae sedis</taxon>
        <taxon>Chytridiomycota</taxon>
        <taxon>Chytridiomycota incertae sedis</taxon>
        <taxon>Chytridiomycetes</taxon>
        <taxon>Synchytriales</taxon>
        <taxon>Synchytriaceae</taxon>
        <taxon>Synchytrium</taxon>
    </lineage>
</organism>
<dbReference type="PANTHER" id="PTHR11132">
    <property type="entry name" value="SOLUTE CARRIER FAMILY 35"/>
    <property type="match status" value="1"/>
</dbReference>
<keyword evidence="5" id="KW-0333">Golgi apparatus</keyword>
<evidence type="ECO:0000256" key="2">
    <source>
        <dbReference type="ARBA" id="ARBA00022692"/>
    </source>
</evidence>
<dbReference type="Proteomes" id="UP000320475">
    <property type="component" value="Unassembled WGS sequence"/>
</dbReference>
<evidence type="ECO:0000256" key="3">
    <source>
        <dbReference type="ARBA" id="ARBA00022989"/>
    </source>
</evidence>
<keyword evidence="2 5" id="KW-0812">Transmembrane</keyword>
<comment type="function">
    <text evidence="5">Involved in the import of GDP-mannose from the cytoplasm into the Golgi lumen.</text>
</comment>
<evidence type="ECO:0000256" key="4">
    <source>
        <dbReference type="ARBA" id="ARBA00023136"/>
    </source>
</evidence>
<dbReference type="EMBL" id="QEAM01000201">
    <property type="protein sequence ID" value="TPX44033.1"/>
    <property type="molecule type" value="Genomic_DNA"/>
</dbReference>
<evidence type="ECO:0000313" key="7">
    <source>
        <dbReference type="Proteomes" id="UP000320475"/>
    </source>
</evidence>
<feature type="transmembrane region" description="Helical" evidence="5">
    <location>
        <begin position="246"/>
        <end position="264"/>
    </location>
</feature>
<keyword evidence="5" id="KW-0256">Endoplasmic reticulum</keyword>
<gene>
    <name evidence="6" type="ORF">SeLEV6574_g04760</name>
</gene>
<dbReference type="AlphaFoldDB" id="A0A507CXZ3"/>
<dbReference type="GO" id="GO:0005789">
    <property type="term" value="C:endoplasmic reticulum membrane"/>
    <property type="evidence" value="ECO:0007669"/>
    <property type="project" value="UniProtKB-SubCell"/>
</dbReference>
<comment type="caution">
    <text evidence="5">Lacks conserved residue(s) required for the propagation of feature annotation.</text>
</comment>
<evidence type="ECO:0000256" key="5">
    <source>
        <dbReference type="RuleBase" id="RU367097"/>
    </source>
</evidence>
<name>A0A507CXZ3_9FUNG</name>
<keyword evidence="5" id="KW-0813">Transport</keyword>